<evidence type="ECO:0000313" key="5">
    <source>
        <dbReference type="EMBL" id="KAJ2673254.1"/>
    </source>
</evidence>
<dbReference type="Gene3D" id="3.40.50.720">
    <property type="entry name" value="NAD(P)-binding Rossmann-like Domain"/>
    <property type="match status" value="1"/>
</dbReference>
<feature type="domain" description="Ketoreductase" evidence="4">
    <location>
        <begin position="7"/>
        <end position="181"/>
    </location>
</feature>
<dbReference type="InterPro" id="IPR036291">
    <property type="entry name" value="NAD(P)-bd_dom_sf"/>
</dbReference>
<comment type="caution">
    <text evidence="5">The sequence shown here is derived from an EMBL/GenBank/DDBJ whole genome shotgun (WGS) entry which is preliminary data.</text>
</comment>
<dbReference type="PRINTS" id="PR00081">
    <property type="entry name" value="GDHRDH"/>
</dbReference>
<dbReference type="Pfam" id="PF13561">
    <property type="entry name" value="adh_short_C2"/>
    <property type="match status" value="1"/>
</dbReference>
<dbReference type="SUPFAM" id="SSF51735">
    <property type="entry name" value="NAD(P)-binding Rossmann-fold domains"/>
    <property type="match status" value="1"/>
</dbReference>
<reference evidence="5" key="1">
    <citation type="submission" date="2022-07" db="EMBL/GenBank/DDBJ databases">
        <title>Phylogenomic reconstructions and comparative analyses of Kickxellomycotina fungi.</title>
        <authorList>
            <person name="Reynolds N.K."/>
            <person name="Stajich J.E."/>
            <person name="Barry K."/>
            <person name="Grigoriev I.V."/>
            <person name="Crous P."/>
            <person name="Smith M.E."/>
        </authorList>
    </citation>
    <scope>NUCLEOTIDE SEQUENCE</scope>
    <source>
        <strain evidence="5">NRRL 3115</strain>
    </source>
</reference>
<keyword evidence="3" id="KW-0560">Oxidoreductase</keyword>
<name>A0A9W8KX33_9FUNG</name>
<dbReference type="PROSITE" id="PS00061">
    <property type="entry name" value="ADH_SHORT"/>
    <property type="match status" value="1"/>
</dbReference>
<proteinExistence type="inferred from homology"/>
<evidence type="ECO:0000256" key="3">
    <source>
        <dbReference type="ARBA" id="ARBA00023002"/>
    </source>
</evidence>
<organism evidence="5 6">
    <name type="scientific">Coemansia spiralis</name>
    <dbReference type="NCBI Taxonomy" id="417178"/>
    <lineage>
        <taxon>Eukaryota</taxon>
        <taxon>Fungi</taxon>
        <taxon>Fungi incertae sedis</taxon>
        <taxon>Zoopagomycota</taxon>
        <taxon>Kickxellomycotina</taxon>
        <taxon>Kickxellomycetes</taxon>
        <taxon>Kickxellales</taxon>
        <taxon>Kickxellaceae</taxon>
        <taxon>Coemansia</taxon>
    </lineage>
</organism>
<protein>
    <recommendedName>
        <fullName evidence="4">Ketoreductase domain-containing protein</fullName>
    </recommendedName>
</protein>
<dbReference type="InterPro" id="IPR020904">
    <property type="entry name" value="Sc_DH/Rdtase_CS"/>
</dbReference>
<evidence type="ECO:0000256" key="1">
    <source>
        <dbReference type="ARBA" id="ARBA00006484"/>
    </source>
</evidence>
<evidence type="ECO:0000259" key="4">
    <source>
        <dbReference type="SMART" id="SM00822"/>
    </source>
</evidence>
<gene>
    <name evidence="5" type="ORF">GGI25_004773</name>
</gene>
<dbReference type="PANTHER" id="PTHR42760">
    <property type="entry name" value="SHORT-CHAIN DEHYDROGENASES/REDUCTASES FAMILY MEMBER"/>
    <property type="match status" value="1"/>
</dbReference>
<dbReference type="PRINTS" id="PR00080">
    <property type="entry name" value="SDRFAMILY"/>
</dbReference>
<evidence type="ECO:0000256" key="2">
    <source>
        <dbReference type="ARBA" id="ARBA00022857"/>
    </source>
</evidence>
<accession>A0A9W8KX33</accession>
<keyword evidence="2" id="KW-0521">NADP</keyword>
<dbReference type="OrthoDB" id="1669814at2759"/>
<dbReference type="Proteomes" id="UP001151518">
    <property type="component" value="Unassembled WGS sequence"/>
</dbReference>
<dbReference type="AlphaFoldDB" id="A0A9W8KX33"/>
<dbReference type="EMBL" id="JANBTW010000070">
    <property type="protein sequence ID" value="KAJ2673254.1"/>
    <property type="molecule type" value="Genomic_DNA"/>
</dbReference>
<evidence type="ECO:0000313" key="6">
    <source>
        <dbReference type="Proteomes" id="UP001151518"/>
    </source>
</evidence>
<dbReference type="PANTHER" id="PTHR42760:SF133">
    <property type="entry name" value="3-OXOACYL-[ACYL-CARRIER-PROTEIN] REDUCTASE"/>
    <property type="match status" value="1"/>
</dbReference>
<dbReference type="GO" id="GO:0016616">
    <property type="term" value="F:oxidoreductase activity, acting on the CH-OH group of donors, NAD or NADP as acceptor"/>
    <property type="evidence" value="ECO:0007669"/>
    <property type="project" value="TreeGrafter"/>
</dbReference>
<dbReference type="SMART" id="SM00822">
    <property type="entry name" value="PKS_KR"/>
    <property type="match status" value="1"/>
</dbReference>
<dbReference type="InterPro" id="IPR002347">
    <property type="entry name" value="SDR_fam"/>
</dbReference>
<dbReference type="GO" id="GO:0006633">
    <property type="term" value="P:fatty acid biosynthetic process"/>
    <property type="evidence" value="ECO:0007669"/>
    <property type="project" value="TreeGrafter"/>
</dbReference>
<dbReference type="FunFam" id="3.40.50.720:FF:000173">
    <property type="entry name" value="3-oxoacyl-[acyl-carrier protein] reductase"/>
    <property type="match status" value="1"/>
</dbReference>
<sequence>MTSLAGKTAMIVGASGGLGSAICRELSRRGAYLVLAGRNTSKLHRLNDELSSRHQVVELDITQPESIKLVAHKRCVDILVNSAGISRDSLLSRVKLEDISTTMETNLVGAINTTKEFSKHMPKGGCIVNVASVVGLMGNRGQSVYAASKAGLVGFTKAVARELGPRNIRANVVAPGFILTEMTKELIERPVTRELLQRVALQRIGAPEDVAHAVAFLAESQYITGQVLVVDGGLAI</sequence>
<dbReference type="InterPro" id="IPR057326">
    <property type="entry name" value="KR_dom"/>
</dbReference>
<dbReference type="GO" id="GO:0048038">
    <property type="term" value="F:quinone binding"/>
    <property type="evidence" value="ECO:0007669"/>
    <property type="project" value="TreeGrafter"/>
</dbReference>
<comment type="similarity">
    <text evidence="1">Belongs to the short-chain dehydrogenases/reductases (SDR) family.</text>
</comment>